<comment type="caution">
    <text evidence="3">The sequence shown here is derived from an EMBL/GenBank/DDBJ whole genome shotgun (WGS) entry which is preliminary data.</text>
</comment>
<dbReference type="RefSeq" id="WP_270045114.1">
    <property type="nucleotide sequence ID" value="NZ_JAPDOD010000053.1"/>
</dbReference>
<dbReference type="AlphaFoldDB" id="A0A9X3S4I6"/>
<evidence type="ECO:0008006" key="5">
    <source>
        <dbReference type="Google" id="ProtNLM"/>
    </source>
</evidence>
<dbReference type="InterPro" id="IPR002639">
    <property type="entry name" value="UreF"/>
</dbReference>
<dbReference type="GO" id="GO:0016151">
    <property type="term" value="F:nickel cation binding"/>
    <property type="evidence" value="ECO:0007669"/>
    <property type="project" value="InterPro"/>
</dbReference>
<dbReference type="InterPro" id="IPR038277">
    <property type="entry name" value="UreF_sf"/>
</dbReference>
<proteinExistence type="predicted"/>
<keyword evidence="4" id="KW-1185">Reference proteome</keyword>
<dbReference type="Proteomes" id="UP001149140">
    <property type="component" value="Unassembled WGS sequence"/>
</dbReference>
<dbReference type="PANTHER" id="PTHR33620">
    <property type="entry name" value="UREASE ACCESSORY PROTEIN F"/>
    <property type="match status" value="1"/>
</dbReference>
<evidence type="ECO:0000256" key="1">
    <source>
        <dbReference type="ARBA" id="ARBA00022988"/>
    </source>
</evidence>
<evidence type="ECO:0000256" key="2">
    <source>
        <dbReference type="ARBA" id="ARBA00023186"/>
    </source>
</evidence>
<dbReference type="PIRSF" id="PIRSF009467">
    <property type="entry name" value="Ureas_acces_UreF"/>
    <property type="match status" value="1"/>
</dbReference>
<sequence>MDPLALLLADSRFPSGSYAHSLGLEQAVNDGLTDVPAFIRARLRLVAAADARFAVEARRSCIQPVYRGQTPVYMWDTRALDREWAARTPSPVLREGARRLGAQLLRSAAAVWPGGVIASYRVESTGTPRPIALGVVAAAAGLGDEDVALLALYDDAATVASAALKLLPLDPAVTARWLADLAPQLSLMARSVALDRGPLPAAAAVAIELAAPIHREQRERLFAS</sequence>
<protein>
    <recommendedName>
        <fullName evidence="5">Urease accessory protein UreF</fullName>
    </recommendedName>
</protein>
<organism evidence="3 4">
    <name type="scientific">Solirubrobacter ginsenosidimutans</name>
    <dbReference type="NCBI Taxonomy" id="490573"/>
    <lineage>
        <taxon>Bacteria</taxon>
        <taxon>Bacillati</taxon>
        <taxon>Actinomycetota</taxon>
        <taxon>Thermoleophilia</taxon>
        <taxon>Solirubrobacterales</taxon>
        <taxon>Solirubrobacteraceae</taxon>
        <taxon>Solirubrobacter</taxon>
    </lineage>
</organism>
<keyword evidence="2" id="KW-0143">Chaperone</keyword>
<gene>
    <name evidence="3" type="ORF">OM076_36650</name>
</gene>
<keyword evidence="1" id="KW-0996">Nickel insertion</keyword>
<reference evidence="3" key="1">
    <citation type="submission" date="2022-10" db="EMBL/GenBank/DDBJ databases">
        <title>The WGS of Solirubrobacter ginsenosidimutans DSM 21036.</title>
        <authorList>
            <person name="Jiang Z."/>
        </authorList>
    </citation>
    <scope>NUCLEOTIDE SEQUENCE</scope>
    <source>
        <strain evidence="3">DSM 21036</strain>
    </source>
</reference>
<accession>A0A9X3S4I6</accession>
<evidence type="ECO:0000313" key="3">
    <source>
        <dbReference type="EMBL" id="MDA0165854.1"/>
    </source>
</evidence>
<dbReference type="Pfam" id="PF01730">
    <property type="entry name" value="UreF"/>
    <property type="match status" value="1"/>
</dbReference>
<evidence type="ECO:0000313" key="4">
    <source>
        <dbReference type="Proteomes" id="UP001149140"/>
    </source>
</evidence>
<dbReference type="EMBL" id="JAPDOD010000053">
    <property type="protein sequence ID" value="MDA0165854.1"/>
    <property type="molecule type" value="Genomic_DNA"/>
</dbReference>
<dbReference type="PANTHER" id="PTHR33620:SF1">
    <property type="entry name" value="UREASE ACCESSORY PROTEIN F"/>
    <property type="match status" value="1"/>
</dbReference>
<name>A0A9X3S4I6_9ACTN</name>
<dbReference type="Gene3D" id="1.10.4190.10">
    <property type="entry name" value="Urease accessory protein UreF"/>
    <property type="match status" value="1"/>
</dbReference>